<dbReference type="EMBL" id="MU005962">
    <property type="protein sequence ID" value="KAF2863156.1"/>
    <property type="molecule type" value="Genomic_DNA"/>
</dbReference>
<sequence length="165" mass="18818">MVALESLVSHSERWVVPEIGFISSPDTIGQTESNLQAVVQAIFQFWKKSPFVLRLGSLPTSTLMTEDMAGVFCFGDILDSRFQRSVIVLKIEFFYKIIFSQVQQRAYIQAASLFKQFQIFLNCPTVLLIMLFEYFAIQDFSLYSLCYQARGMAPILLNNKGEDGE</sequence>
<organism evidence="1 2">
    <name type="scientific">Piedraia hortae CBS 480.64</name>
    <dbReference type="NCBI Taxonomy" id="1314780"/>
    <lineage>
        <taxon>Eukaryota</taxon>
        <taxon>Fungi</taxon>
        <taxon>Dikarya</taxon>
        <taxon>Ascomycota</taxon>
        <taxon>Pezizomycotina</taxon>
        <taxon>Dothideomycetes</taxon>
        <taxon>Dothideomycetidae</taxon>
        <taxon>Capnodiales</taxon>
        <taxon>Piedraiaceae</taxon>
        <taxon>Piedraia</taxon>
    </lineage>
</organism>
<reference evidence="1" key="1">
    <citation type="journal article" date="2020" name="Stud. Mycol.">
        <title>101 Dothideomycetes genomes: a test case for predicting lifestyles and emergence of pathogens.</title>
        <authorList>
            <person name="Haridas S."/>
            <person name="Albert R."/>
            <person name="Binder M."/>
            <person name="Bloem J."/>
            <person name="Labutti K."/>
            <person name="Salamov A."/>
            <person name="Andreopoulos B."/>
            <person name="Baker S."/>
            <person name="Barry K."/>
            <person name="Bills G."/>
            <person name="Bluhm B."/>
            <person name="Cannon C."/>
            <person name="Castanera R."/>
            <person name="Culley D."/>
            <person name="Daum C."/>
            <person name="Ezra D."/>
            <person name="Gonzalez J."/>
            <person name="Henrissat B."/>
            <person name="Kuo A."/>
            <person name="Liang C."/>
            <person name="Lipzen A."/>
            <person name="Lutzoni F."/>
            <person name="Magnuson J."/>
            <person name="Mondo S."/>
            <person name="Nolan M."/>
            <person name="Ohm R."/>
            <person name="Pangilinan J."/>
            <person name="Park H.-J."/>
            <person name="Ramirez L."/>
            <person name="Alfaro M."/>
            <person name="Sun H."/>
            <person name="Tritt A."/>
            <person name="Yoshinaga Y."/>
            <person name="Zwiers L.-H."/>
            <person name="Turgeon B."/>
            <person name="Goodwin S."/>
            <person name="Spatafora J."/>
            <person name="Crous P."/>
            <person name="Grigoriev I."/>
        </authorList>
    </citation>
    <scope>NUCLEOTIDE SEQUENCE</scope>
    <source>
        <strain evidence="1">CBS 480.64</strain>
    </source>
</reference>
<keyword evidence="2" id="KW-1185">Reference proteome</keyword>
<accession>A0A6A7C6G0</accession>
<name>A0A6A7C6G0_9PEZI</name>
<dbReference type="Proteomes" id="UP000799421">
    <property type="component" value="Unassembled WGS sequence"/>
</dbReference>
<proteinExistence type="predicted"/>
<gene>
    <name evidence="1" type="ORF">K470DRAFT_140596</name>
</gene>
<dbReference type="AlphaFoldDB" id="A0A6A7C6G0"/>
<evidence type="ECO:0000313" key="2">
    <source>
        <dbReference type="Proteomes" id="UP000799421"/>
    </source>
</evidence>
<protein>
    <submittedName>
        <fullName evidence="1">Uncharacterized protein</fullName>
    </submittedName>
</protein>
<evidence type="ECO:0000313" key="1">
    <source>
        <dbReference type="EMBL" id="KAF2863156.1"/>
    </source>
</evidence>